<dbReference type="Proteomes" id="UP001147700">
    <property type="component" value="Unassembled WGS sequence"/>
</dbReference>
<dbReference type="InterPro" id="IPR036365">
    <property type="entry name" value="PGBD-like_sf"/>
</dbReference>
<reference evidence="4" key="1">
    <citation type="submission" date="2022-10" db="EMBL/GenBank/DDBJ databases">
        <title>The WGS of Solirubrobacter sp. CPCC 204708.</title>
        <authorList>
            <person name="Jiang Z."/>
        </authorList>
    </citation>
    <scope>NUCLEOTIDE SEQUENCE</scope>
    <source>
        <strain evidence="4">CPCC 204708</strain>
    </source>
</reference>
<feature type="compositionally biased region" description="Basic and acidic residues" evidence="1">
    <location>
        <begin position="180"/>
        <end position="196"/>
    </location>
</feature>
<proteinExistence type="predicted"/>
<evidence type="ECO:0000256" key="1">
    <source>
        <dbReference type="SAM" id="MobiDB-lite"/>
    </source>
</evidence>
<protein>
    <submittedName>
        <fullName evidence="4">Peptidoglycan-binding protein</fullName>
    </submittedName>
</protein>
<dbReference type="InterPro" id="IPR007921">
    <property type="entry name" value="CHAP_dom"/>
</dbReference>
<accession>A0ABT4RI77</accession>
<evidence type="ECO:0000313" key="5">
    <source>
        <dbReference type="Proteomes" id="UP001147700"/>
    </source>
</evidence>
<dbReference type="InterPro" id="IPR002477">
    <property type="entry name" value="Peptidoglycan-bd-like"/>
</dbReference>
<sequence length="540" mass="57559">MPTQAQLRSEYENAAAIGLRRACQEAEERYDLPRGLMLAIASRETNMRNINGDGGHGRGVFQIDDRYHQDFLRKHGSPPPVDASAMYAASLIASNMKYAKEQGVPEKDRLRVAVAGYNAGMGGALAGYRSGAVDSRTTGDNYSSDVLARRKAIVSFLPTAMVGITVGAGVAIGFDPPGEDGDRKLPGPVSDDEKGAKNGGRGRLVNEGAKRGPMIVLDPDKMRSAASLLARTSNELDRDAQLIKTQASKVTLPPQVRTNVLAEIAAIQYRMRALGNGAEDQAEDLRKRANRIDEPAGASRRSAGKAKLARKPVLARGATGATVKTLQRLLNRLGFGPLAVDGIFGPLTQAAVQRFQRAKKLDSDGVVGQKTWAALLGQPVPKPVTRPSGDAPAAGKGFGASLVKIARGQRGYDEYGNNGNKFSAWANRPAEPWCADFVSWTYAQAGKPVGPNGKGYAAVSQWIDYFKARGDWHTAPRIGAAVMFDWKNGGVTSDHIGIVTRIEGHSVYYISGNTSGSGGTGVYEKSVPLANVTGYGWPPQ</sequence>
<dbReference type="Gene3D" id="1.10.530.10">
    <property type="match status" value="1"/>
</dbReference>
<dbReference type="SUPFAM" id="SSF53955">
    <property type="entry name" value="Lysozyme-like"/>
    <property type="match status" value="1"/>
</dbReference>
<feature type="region of interest" description="Disordered" evidence="1">
    <location>
        <begin position="289"/>
        <end position="311"/>
    </location>
</feature>
<dbReference type="Pfam" id="PF05257">
    <property type="entry name" value="CHAP"/>
    <property type="match status" value="1"/>
</dbReference>
<gene>
    <name evidence="4" type="ORF">OJ962_11875</name>
</gene>
<dbReference type="InterPro" id="IPR038765">
    <property type="entry name" value="Papain-like_cys_pep_sf"/>
</dbReference>
<comment type="caution">
    <text evidence="4">The sequence shown here is derived from an EMBL/GenBank/DDBJ whole genome shotgun (WGS) entry which is preliminary data.</text>
</comment>
<dbReference type="EMBL" id="JAPCID010000014">
    <property type="protein sequence ID" value="MDA0138200.1"/>
    <property type="molecule type" value="Genomic_DNA"/>
</dbReference>
<feature type="domain" description="Peptidoglycan binding-like" evidence="2">
    <location>
        <begin position="319"/>
        <end position="375"/>
    </location>
</feature>
<dbReference type="SUPFAM" id="SSF54001">
    <property type="entry name" value="Cysteine proteinases"/>
    <property type="match status" value="1"/>
</dbReference>
<dbReference type="RefSeq" id="WP_202956437.1">
    <property type="nucleotide sequence ID" value="NZ_JAPCID010000014.1"/>
</dbReference>
<keyword evidence="5" id="KW-1185">Reference proteome</keyword>
<organism evidence="4 5">
    <name type="scientific">Solirubrobacter deserti</name>
    <dbReference type="NCBI Taxonomy" id="2282478"/>
    <lineage>
        <taxon>Bacteria</taxon>
        <taxon>Bacillati</taxon>
        <taxon>Actinomycetota</taxon>
        <taxon>Thermoleophilia</taxon>
        <taxon>Solirubrobacterales</taxon>
        <taxon>Solirubrobacteraceae</taxon>
        <taxon>Solirubrobacter</taxon>
    </lineage>
</organism>
<dbReference type="InterPro" id="IPR023346">
    <property type="entry name" value="Lysozyme-like_dom_sf"/>
</dbReference>
<dbReference type="SUPFAM" id="SSF47090">
    <property type="entry name" value="PGBD-like"/>
    <property type="match status" value="1"/>
</dbReference>
<dbReference type="InterPro" id="IPR036366">
    <property type="entry name" value="PGBDSf"/>
</dbReference>
<evidence type="ECO:0000259" key="3">
    <source>
        <dbReference type="Pfam" id="PF05257"/>
    </source>
</evidence>
<feature type="domain" description="Peptidase C51" evidence="3">
    <location>
        <begin position="431"/>
        <end position="513"/>
    </location>
</feature>
<evidence type="ECO:0000259" key="2">
    <source>
        <dbReference type="Pfam" id="PF01471"/>
    </source>
</evidence>
<feature type="region of interest" description="Disordered" evidence="1">
    <location>
        <begin position="177"/>
        <end position="205"/>
    </location>
</feature>
<name>A0ABT4RI77_9ACTN</name>
<dbReference type="Gene3D" id="1.10.101.10">
    <property type="entry name" value="PGBD-like superfamily/PGBD"/>
    <property type="match status" value="1"/>
</dbReference>
<evidence type="ECO:0000313" key="4">
    <source>
        <dbReference type="EMBL" id="MDA0138200.1"/>
    </source>
</evidence>
<dbReference type="Pfam" id="PF01471">
    <property type="entry name" value="PG_binding_1"/>
    <property type="match status" value="1"/>
</dbReference>